<dbReference type="OrthoDB" id="5323736at2"/>
<dbReference type="InterPro" id="IPR032624">
    <property type="entry name" value="DUF4879"/>
</dbReference>
<reference evidence="2 3" key="1">
    <citation type="submission" date="2016-12" db="EMBL/GenBank/DDBJ databases">
        <authorList>
            <person name="Song W.-J."/>
            <person name="Kurnit D.M."/>
        </authorList>
    </citation>
    <scope>NUCLEOTIDE SEQUENCE [LARGE SCALE GENOMIC DNA]</scope>
    <source>
        <strain evidence="2 3">CECT 9026</strain>
    </source>
</reference>
<accession>A0A1N6M8M2</accession>
<gene>
    <name evidence="2" type="ORF">VSP9026_03560</name>
    <name evidence="1" type="ORF">Vspart_00778</name>
</gene>
<sequence>MKINFIKYLASTAIIAGIGVTVHAEEVPRSQQAILSLSPLTSQINPIPAEVTGTSLVKSGKVELAPAPPLSSMWVYAVGSSDCGWESTAGLTVTTCNHGGSALRAAVLEIGYGSSSIAWMNGGILPRSAQYASTSVCVTGNYYTWPCTAGQIVVGWLVEYNLDGHQNGTFKYQNTSTNSPWNTMSVRIRIL</sequence>
<dbReference type="RefSeq" id="WP_074374284.1">
    <property type="nucleotide sequence ID" value="NZ_AP024907.1"/>
</dbReference>
<reference evidence="1 4" key="3">
    <citation type="journal article" date="2020" name="J. Nat. Prod.">
        <title>Genomics-Metabolomics Profiling Disclosed Marine Vibrio spartinae 3.6 as a Producer of a New Branched Side Chain Prodigiosin.</title>
        <authorList>
            <person name="Vitale G.A."/>
            <person name="Sciarretta M."/>
            <person name="Palma Esposito F."/>
            <person name="January G.G."/>
            <person name="Giaccio M."/>
            <person name="Bunk B."/>
            <person name="Sproer C."/>
            <person name="Bajerski F."/>
            <person name="Power D."/>
            <person name="Festa C."/>
            <person name="Monti M.C."/>
            <person name="D'Auria M.V."/>
            <person name="de Pascale D."/>
        </authorList>
    </citation>
    <scope>NUCLEOTIDE SEQUENCE [LARGE SCALE GENOMIC DNA]</scope>
    <source>
        <strain evidence="1 4">3.6</strain>
    </source>
</reference>
<evidence type="ECO:0000313" key="2">
    <source>
        <dbReference type="EMBL" id="SIO95808.1"/>
    </source>
</evidence>
<evidence type="ECO:0000313" key="1">
    <source>
        <dbReference type="EMBL" id="QMV13540.1"/>
    </source>
</evidence>
<protein>
    <recommendedName>
        <fullName evidence="5">DUF4879 domain-containing protein</fullName>
    </recommendedName>
</protein>
<dbReference type="EMBL" id="FSSB01000021">
    <property type="protein sequence ID" value="SIO95808.1"/>
    <property type="molecule type" value="Genomic_DNA"/>
</dbReference>
<proteinExistence type="predicted"/>
<dbReference type="AlphaFoldDB" id="A0A1N6M8M2"/>
<organism evidence="2 3">
    <name type="scientific">Vibrio spartinae</name>
    <dbReference type="NCBI Taxonomy" id="1918945"/>
    <lineage>
        <taxon>Bacteria</taxon>
        <taxon>Pseudomonadati</taxon>
        <taxon>Pseudomonadota</taxon>
        <taxon>Gammaproteobacteria</taxon>
        <taxon>Vibrionales</taxon>
        <taxon>Vibrionaceae</taxon>
        <taxon>Vibrio</taxon>
    </lineage>
</organism>
<evidence type="ECO:0000313" key="3">
    <source>
        <dbReference type="Proteomes" id="UP000184774"/>
    </source>
</evidence>
<evidence type="ECO:0000313" key="4">
    <source>
        <dbReference type="Proteomes" id="UP000515264"/>
    </source>
</evidence>
<keyword evidence="4" id="KW-1185">Reference proteome</keyword>
<evidence type="ECO:0008006" key="5">
    <source>
        <dbReference type="Google" id="ProtNLM"/>
    </source>
</evidence>
<reference evidence="1" key="2">
    <citation type="submission" date="2019-11" db="EMBL/GenBank/DDBJ databases">
        <authorList>
            <person name="January G."/>
            <person name="Bunk B."/>
        </authorList>
    </citation>
    <scope>NUCLEOTIDE SEQUENCE</scope>
    <source>
        <strain evidence="1">3.6</strain>
    </source>
</reference>
<dbReference type="EMBL" id="CP046268">
    <property type="protein sequence ID" value="QMV13540.1"/>
    <property type="molecule type" value="Genomic_DNA"/>
</dbReference>
<dbReference type="Proteomes" id="UP000515264">
    <property type="component" value="Chromosome 1"/>
</dbReference>
<dbReference type="Proteomes" id="UP000184774">
    <property type="component" value="Unassembled WGS sequence"/>
</dbReference>
<name>A0A1N6M8M2_9VIBR</name>
<dbReference type="Pfam" id="PF16219">
    <property type="entry name" value="DUF4879"/>
    <property type="match status" value="1"/>
</dbReference>